<gene>
    <name evidence="2" type="ORF">EHYA_08831</name>
</gene>
<dbReference type="Proteomes" id="UP000286931">
    <property type="component" value="Unassembled WGS sequence"/>
</dbReference>
<reference evidence="2 3" key="1">
    <citation type="submission" date="2018-12" db="EMBL/GenBank/DDBJ databases">
        <title>Draft genome sequence of Embleya hyalina NBRC 13850T.</title>
        <authorList>
            <person name="Komaki H."/>
            <person name="Hosoyama A."/>
            <person name="Kimura A."/>
            <person name="Ichikawa N."/>
            <person name="Tamura T."/>
        </authorList>
    </citation>
    <scope>NUCLEOTIDE SEQUENCE [LARGE SCALE GENOMIC DNA]</scope>
    <source>
        <strain evidence="2 3">NBRC 13850</strain>
    </source>
</reference>
<organism evidence="2 3">
    <name type="scientific">Embleya hyalina</name>
    <dbReference type="NCBI Taxonomy" id="516124"/>
    <lineage>
        <taxon>Bacteria</taxon>
        <taxon>Bacillati</taxon>
        <taxon>Actinomycetota</taxon>
        <taxon>Actinomycetes</taxon>
        <taxon>Kitasatosporales</taxon>
        <taxon>Streptomycetaceae</taxon>
        <taxon>Embleya</taxon>
    </lineage>
</organism>
<keyword evidence="3" id="KW-1185">Reference proteome</keyword>
<comment type="caution">
    <text evidence="2">The sequence shown here is derived from an EMBL/GenBank/DDBJ whole genome shotgun (WGS) entry which is preliminary data.</text>
</comment>
<dbReference type="RefSeq" id="WP_126642763.1">
    <property type="nucleotide sequence ID" value="NZ_BIFH01000045.1"/>
</dbReference>
<dbReference type="Gene3D" id="2.130.10.130">
    <property type="entry name" value="Integrin alpha, N-terminal"/>
    <property type="match status" value="1"/>
</dbReference>
<evidence type="ECO:0000256" key="1">
    <source>
        <dbReference type="ARBA" id="ARBA00022729"/>
    </source>
</evidence>
<sequence>MAPIFANGQCRSFRGNGRPDLLVRNAETGELFVHPHSGTFNGTDTFEAPVKIAEGFGWRRFFFVRAVDATGDGRADICAFSVSEFNPGEDGEFGFFLLRNIGKPGEIGPFADPLRVSGKRDDGRRWETIGFADLTGTGTDDTFSRGEGAGNVDAFVHLDAGVVKNHTYSRDPVPLTEITVDDFPFAMADFTGNGNLDLLVRRANGDLDLYEFPDRPGTPAGAAGGGTWYTIAHGWHDMSMMTLTDIDLDGRPDLLGLRPDGTLNAYAHSGKFDPDNPLATLREPVAVGTGFEKCDVIS</sequence>
<dbReference type="SUPFAM" id="SSF69318">
    <property type="entry name" value="Integrin alpha N-terminal domain"/>
    <property type="match status" value="1"/>
</dbReference>
<dbReference type="InterPro" id="IPR028994">
    <property type="entry name" value="Integrin_alpha_N"/>
</dbReference>
<accession>A0A401Z2J9</accession>
<dbReference type="OrthoDB" id="9815928at2"/>
<dbReference type="AlphaFoldDB" id="A0A401Z2J9"/>
<name>A0A401Z2J9_9ACTN</name>
<evidence type="ECO:0000313" key="3">
    <source>
        <dbReference type="Proteomes" id="UP000286931"/>
    </source>
</evidence>
<keyword evidence="1" id="KW-0732">Signal</keyword>
<evidence type="ECO:0000313" key="2">
    <source>
        <dbReference type="EMBL" id="GCE01092.1"/>
    </source>
</evidence>
<dbReference type="InterPro" id="IPR013517">
    <property type="entry name" value="FG-GAP"/>
</dbReference>
<proteinExistence type="predicted"/>
<protein>
    <recommendedName>
        <fullName evidence="4">VCBS repeat-containing protein</fullName>
    </recommendedName>
</protein>
<dbReference type="Pfam" id="PF13517">
    <property type="entry name" value="FG-GAP_3"/>
    <property type="match status" value="1"/>
</dbReference>
<dbReference type="EMBL" id="BIFH01000045">
    <property type="protein sequence ID" value="GCE01092.1"/>
    <property type="molecule type" value="Genomic_DNA"/>
</dbReference>
<evidence type="ECO:0008006" key="4">
    <source>
        <dbReference type="Google" id="ProtNLM"/>
    </source>
</evidence>